<dbReference type="RefSeq" id="WP_264793358.1">
    <property type="nucleotide sequence ID" value="NZ_AP026867.1"/>
</dbReference>
<dbReference type="PROSITE" id="PS51257">
    <property type="entry name" value="PROKAR_LIPOPROTEIN"/>
    <property type="match status" value="1"/>
</dbReference>
<protein>
    <recommendedName>
        <fullName evidence="4">Lipoprotein</fullName>
    </recommendedName>
</protein>
<keyword evidence="3" id="KW-1185">Reference proteome</keyword>
<dbReference type="KEGG" id="aup:AsAng_0029800"/>
<sequence length="196" mass="22254">MKIIVILFLLSCLAIAACTPPTTDPSKKEKKTIPNKTSAQFPEGWIGKYQGNLALINAQKGKTMELPMTLIISRTDTANRWRWYSKALYNGKEIIKDYALVRHDSMPENHFIMDENNGILLDRVLLDNAFYDYFEVGNLGLYGITRKVGDDIHFEIASFPLSSSSHSTYQKDETTVDTVTSFKVINTQKVLLKRVQ</sequence>
<name>A0A916DT16_9BACT</name>
<organism evidence="2 3">
    <name type="scientific">Aureispira anguillae</name>
    <dbReference type="NCBI Taxonomy" id="2864201"/>
    <lineage>
        <taxon>Bacteria</taxon>
        <taxon>Pseudomonadati</taxon>
        <taxon>Bacteroidota</taxon>
        <taxon>Saprospiria</taxon>
        <taxon>Saprospirales</taxon>
        <taxon>Saprospiraceae</taxon>
        <taxon>Aureispira</taxon>
    </lineage>
</organism>
<feature type="chain" id="PRO_5037387552" description="Lipoprotein" evidence="1">
    <location>
        <begin position="17"/>
        <end position="196"/>
    </location>
</feature>
<accession>A0A916DT16</accession>
<proteinExistence type="predicted"/>
<evidence type="ECO:0008006" key="4">
    <source>
        <dbReference type="Google" id="ProtNLM"/>
    </source>
</evidence>
<reference evidence="2" key="1">
    <citation type="submission" date="2022-09" db="EMBL/GenBank/DDBJ databases">
        <title>Aureispira anguillicida sp. nov., isolated from Leptocephalus of Japanese eel Anguilla japonica.</title>
        <authorList>
            <person name="Yuasa K."/>
            <person name="Mekata T."/>
            <person name="Ikunari K."/>
        </authorList>
    </citation>
    <scope>NUCLEOTIDE SEQUENCE</scope>
    <source>
        <strain evidence="2">EL160426</strain>
    </source>
</reference>
<keyword evidence="1" id="KW-0732">Signal</keyword>
<dbReference type="AlphaFoldDB" id="A0A916DT16"/>
<evidence type="ECO:0000313" key="3">
    <source>
        <dbReference type="Proteomes" id="UP001060919"/>
    </source>
</evidence>
<gene>
    <name evidence="2" type="ORF">AsAng_0029800</name>
</gene>
<evidence type="ECO:0000256" key="1">
    <source>
        <dbReference type="SAM" id="SignalP"/>
    </source>
</evidence>
<feature type="signal peptide" evidence="1">
    <location>
        <begin position="1"/>
        <end position="16"/>
    </location>
</feature>
<dbReference type="EMBL" id="AP026867">
    <property type="protein sequence ID" value="BDS12261.1"/>
    <property type="molecule type" value="Genomic_DNA"/>
</dbReference>
<evidence type="ECO:0000313" key="2">
    <source>
        <dbReference type="EMBL" id="BDS12261.1"/>
    </source>
</evidence>
<dbReference type="Proteomes" id="UP001060919">
    <property type="component" value="Chromosome"/>
</dbReference>